<organism evidence="1 2">
    <name type="scientific">Bifidobacterium angulatum DSM 20098 = JCM 7096</name>
    <dbReference type="NCBI Taxonomy" id="518635"/>
    <lineage>
        <taxon>Bacteria</taxon>
        <taxon>Bacillati</taxon>
        <taxon>Actinomycetota</taxon>
        <taxon>Actinomycetes</taxon>
        <taxon>Bifidobacteriales</taxon>
        <taxon>Bifidobacteriaceae</taxon>
        <taxon>Bifidobacterium</taxon>
    </lineage>
</organism>
<accession>C4FH01</accession>
<dbReference type="EMBL" id="ABYS02000013">
    <property type="protein sequence ID" value="EEP20314.1"/>
    <property type="molecule type" value="Genomic_DNA"/>
</dbReference>
<comment type="caution">
    <text evidence="1">The sequence shown here is derived from an EMBL/GenBank/DDBJ whole genome shotgun (WGS) entry which is preliminary data.</text>
</comment>
<dbReference type="PATRIC" id="fig|518635.7.peg.1459"/>
<name>C4FH01_9BIFI</name>
<proteinExistence type="predicted"/>
<reference evidence="1" key="1">
    <citation type="submission" date="2009-04" db="EMBL/GenBank/DDBJ databases">
        <authorList>
            <person name="Weinstock G."/>
            <person name="Sodergren E."/>
            <person name="Clifton S."/>
            <person name="Fulton L."/>
            <person name="Fulton B."/>
            <person name="Courtney L."/>
            <person name="Fronick C."/>
            <person name="Harrison M."/>
            <person name="Strong C."/>
            <person name="Farmer C."/>
            <person name="Delahaunty K."/>
            <person name="Markovic C."/>
            <person name="Hall O."/>
            <person name="Minx P."/>
            <person name="Tomlinson C."/>
            <person name="Mitreva M."/>
            <person name="Nelson J."/>
            <person name="Hou S."/>
            <person name="Wollam A."/>
            <person name="Pepin K.H."/>
            <person name="Johnson M."/>
            <person name="Bhonagiri V."/>
            <person name="Nash W.E."/>
            <person name="Warren W."/>
            <person name="Chinwalla A."/>
            <person name="Mardis E.R."/>
            <person name="Wilson R.K."/>
        </authorList>
    </citation>
    <scope>NUCLEOTIDE SEQUENCE [LARGE SCALE GENOMIC DNA]</scope>
    <source>
        <strain evidence="1">DSM 20098</strain>
    </source>
</reference>
<keyword evidence="2" id="KW-1185">Reference proteome</keyword>
<gene>
    <name evidence="1" type="ORF">BIFANG_03632</name>
</gene>
<dbReference type="HOGENOM" id="CLU_3132796_0_0_11"/>
<evidence type="ECO:0000313" key="2">
    <source>
        <dbReference type="Proteomes" id="UP000006408"/>
    </source>
</evidence>
<protein>
    <submittedName>
        <fullName evidence="1">Uncharacterized protein</fullName>
    </submittedName>
</protein>
<sequence length="49" mass="5859">MFLFLFRNRQVSLPKQLRFTRGLRLITEGRFAVRYDDPENSSAVIFPVR</sequence>
<evidence type="ECO:0000313" key="1">
    <source>
        <dbReference type="EMBL" id="EEP20314.1"/>
    </source>
</evidence>
<dbReference type="Proteomes" id="UP000006408">
    <property type="component" value="Unassembled WGS sequence"/>
</dbReference>
<dbReference type="AlphaFoldDB" id="C4FH01"/>